<sequence>MALIVDSITKVFDTAQIKKGYLMYAKHRSWPDGRGGFVTAVTDKQITVQYHPGIANVTNHFFLPADEVAAGEWEVRWSADMIEVHEYRSGGGVGDDVGGVSS</sequence>
<dbReference type="InterPro" id="IPR032207">
    <property type="entry name" value="DUF5026"/>
</dbReference>
<proteinExistence type="predicted"/>
<accession>A0A173Z2H6</accession>
<evidence type="ECO:0008006" key="3">
    <source>
        <dbReference type="Google" id="ProtNLM"/>
    </source>
</evidence>
<name>A0A173Z2H6_9FIRM</name>
<reference evidence="1 2" key="1">
    <citation type="submission" date="2015-09" db="EMBL/GenBank/DDBJ databases">
        <authorList>
            <consortium name="Pathogen Informatics"/>
        </authorList>
    </citation>
    <scope>NUCLEOTIDE SEQUENCE [LARGE SCALE GENOMIC DNA]</scope>
    <source>
        <strain evidence="1 2">2789STDY5834876</strain>
    </source>
</reference>
<evidence type="ECO:0000313" key="1">
    <source>
        <dbReference type="EMBL" id="CUN70631.1"/>
    </source>
</evidence>
<dbReference type="STRING" id="39482.ERS852491_00283"/>
<gene>
    <name evidence="1" type="ORF">ERS852491_00283</name>
</gene>
<dbReference type="AlphaFoldDB" id="A0A173Z2H6"/>
<dbReference type="Proteomes" id="UP000095544">
    <property type="component" value="Unassembled WGS sequence"/>
</dbReference>
<dbReference type="RefSeq" id="WP_018595911.1">
    <property type="nucleotide sequence ID" value="NZ_CYZU01000002.1"/>
</dbReference>
<organism evidence="1 2">
    <name type="scientific">Faecalicatena contorta</name>
    <dbReference type="NCBI Taxonomy" id="39482"/>
    <lineage>
        <taxon>Bacteria</taxon>
        <taxon>Bacillati</taxon>
        <taxon>Bacillota</taxon>
        <taxon>Clostridia</taxon>
        <taxon>Lachnospirales</taxon>
        <taxon>Lachnospiraceae</taxon>
        <taxon>Faecalicatena</taxon>
    </lineage>
</organism>
<dbReference type="GeneID" id="75051331"/>
<protein>
    <recommendedName>
        <fullName evidence="3">DUF5026 domain-containing protein</fullName>
    </recommendedName>
</protein>
<evidence type="ECO:0000313" key="2">
    <source>
        <dbReference type="Proteomes" id="UP000095544"/>
    </source>
</evidence>
<dbReference type="Pfam" id="PF16429">
    <property type="entry name" value="DUF5026"/>
    <property type="match status" value="1"/>
</dbReference>
<dbReference type="EMBL" id="CYZU01000002">
    <property type="protein sequence ID" value="CUN70631.1"/>
    <property type="molecule type" value="Genomic_DNA"/>
</dbReference>
<dbReference type="OrthoDB" id="2058777at2"/>